<dbReference type="EMBL" id="MUJZ01034485">
    <property type="protein sequence ID" value="OTF77066.1"/>
    <property type="molecule type" value="Genomic_DNA"/>
</dbReference>
<feature type="region of interest" description="Disordered" evidence="1">
    <location>
        <begin position="27"/>
        <end position="50"/>
    </location>
</feature>
<feature type="non-terminal residue" evidence="2">
    <location>
        <position position="120"/>
    </location>
</feature>
<sequence length="120" mass="13720">MPMITTNNDVEMDESLDLSDENFVNLDESNQSLNGDNKTSVENDDDDDDENLRSKLIKKRKPQLAGKWMNVETFELKNDDEDEDDDEVSTPLPMVDINFKPVVRKPVLMAKTSDRSLNVN</sequence>
<reference evidence="2 3" key="1">
    <citation type="submission" date="2017-03" db="EMBL/GenBank/DDBJ databases">
        <title>Genome Survey of Euroglyphus maynei.</title>
        <authorList>
            <person name="Arlian L.G."/>
            <person name="Morgan M.S."/>
            <person name="Rider S.D."/>
        </authorList>
    </citation>
    <scope>NUCLEOTIDE SEQUENCE [LARGE SCALE GENOMIC DNA]</scope>
    <source>
        <strain evidence="2">Arlian Lab</strain>
        <tissue evidence="2">Whole body</tissue>
    </source>
</reference>
<organism evidence="2 3">
    <name type="scientific">Euroglyphus maynei</name>
    <name type="common">Mayne's house dust mite</name>
    <dbReference type="NCBI Taxonomy" id="6958"/>
    <lineage>
        <taxon>Eukaryota</taxon>
        <taxon>Metazoa</taxon>
        <taxon>Ecdysozoa</taxon>
        <taxon>Arthropoda</taxon>
        <taxon>Chelicerata</taxon>
        <taxon>Arachnida</taxon>
        <taxon>Acari</taxon>
        <taxon>Acariformes</taxon>
        <taxon>Sarcoptiformes</taxon>
        <taxon>Astigmata</taxon>
        <taxon>Psoroptidia</taxon>
        <taxon>Analgoidea</taxon>
        <taxon>Pyroglyphidae</taxon>
        <taxon>Pyroglyphinae</taxon>
        <taxon>Euroglyphus</taxon>
    </lineage>
</organism>
<proteinExistence type="predicted"/>
<name>A0A1Y3BBX1_EURMA</name>
<protein>
    <submittedName>
        <fullName evidence="2">Uncharacterized protein</fullName>
    </submittedName>
</protein>
<evidence type="ECO:0000313" key="2">
    <source>
        <dbReference type="EMBL" id="OTF77066.1"/>
    </source>
</evidence>
<gene>
    <name evidence="2" type="ORF">BLA29_013553</name>
</gene>
<comment type="caution">
    <text evidence="2">The sequence shown here is derived from an EMBL/GenBank/DDBJ whole genome shotgun (WGS) entry which is preliminary data.</text>
</comment>
<evidence type="ECO:0000313" key="3">
    <source>
        <dbReference type="Proteomes" id="UP000194236"/>
    </source>
</evidence>
<dbReference type="Proteomes" id="UP000194236">
    <property type="component" value="Unassembled WGS sequence"/>
</dbReference>
<feature type="compositionally biased region" description="Polar residues" evidence="1">
    <location>
        <begin position="27"/>
        <end position="40"/>
    </location>
</feature>
<accession>A0A1Y3BBX1</accession>
<dbReference type="AlphaFoldDB" id="A0A1Y3BBX1"/>
<keyword evidence="3" id="KW-1185">Reference proteome</keyword>
<evidence type="ECO:0000256" key="1">
    <source>
        <dbReference type="SAM" id="MobiDB-lite"/>
    </source>
</evidence>